<feature type="transmembrane region" description="Helical" evidence="17">
    <location>
        <begin position="9"/>
        <end position="28"/>
    </location>
</feature>
<comment type="catalytic activity">
    <reaction evidence="7">
        <text>12-hexadecanoyloxy-octadecanoate + H2O = 12-hydroxyoctadecanoate + hexadecanoate + H(+)</text>
        <dbReference type="Rhea" id="RHEA:52056"/>
        <dbReference type="ChEBI" id="CHEBI:7896"/>
        <dbReference type="ChEBI" id="CHEBI:15377"/>
        <dbReference type="ChEBI" id="CHEBI:15378"/>
        <dbReference type="ChEBI" id="CHEBI:83677"/>
        <dbReference type="ChEBI" id="CHEBI:84201"/>
    </reaction>
    <physiologicalReaction direction="left-to-right" evidence="7">
        <dbReference type="Rhea" id="RHEA:52057"/>
    </physiologicalReaction>
</comment>
<gene>
    <name evidence="18" type="primary">Adtrp</name>
    <name evidence="18" type="ORF">GTO93_0009149</name>
</gene>
<evidence type="ECO:0000256" key="15">
    <source>
        <dbReference type="ARBA" id="ARBA00049322"/>
    </source>
</evidence>
<dbReference type="Pfam" id="PF04750">
    <property type="entry name" value="Far-17a_AIG1"/>
    <property type="match status" value="2"/>
</dbReference>
<comment type="catalytic activity">
    <reaction evidence="13">
        <text>9-octadecanoyloxy-octadecanoate + H2O = 9-hydroxy-octadecanoate + octadecanoate + H(+)</text>
        <dbReference type="Rhea" id="RHEA:52096"/>
        <dbReference type="ChEBI" id="CHEBI:15377"/>
        <dbReference type="ChEBI" id="CHEBI:15378"/>
        <dbReference type="ChEBI" id="CHEBI:25629"/>
        <dbReference type="ChEBI" id="CHEBI:136286"/>
        <dbReference type="ChEBI" id="CHEBI:136373"/>
    </reaction>
    <physiologicalReaction direction="left-to-right" evidence="13">
        <dbReference type="Rhea" id="RHEA:52097"/>
    </physiologicalReaction>
</comment>
<comment type="catalytic activity">
    <reaction evidence="8">
        <text>13-octadecanoyloxy-octadecanoate + H2O = 13-hydroxy-octadecanoate + octadecanoate + H(+)</text>
        <dbReference type="Rhea" id="RHEA:52084"/>
        <dbReference type="ChEBI" id="CHEBI:15377"/>
        <dbReference type="ChEBI" id="CHEBI:15378"/>
        <dbReference type="ChEBI" id="CHEBI:25629"/>
        <dbReference type="ChEBI" id="CHEBI:136304"/>
        <dbReference type="ChEBI" id="CHEBI:136335"/>
    </reaction>
    <physiologicalReaction direction="left-to-right" evidence="8">
        <dbReference type="Rhea" id="RHEA:52085"/>
    </physiologicalReaction>
</comment>
<dbReference type="InterPro" id="IPR006838">
    <property type="entry name" value="ADTRP_AIG1"/>
</dbReference>
<evidence type="ECO:0000313" key="18">
    <source>
        <dbReference type="EMBL" id="MBN3274414.1"/>
    </source>
</evidence>
<feature type="transmembrane region" description="Helical" evidence="17">
    <location>
        <begin position="86"/>
        <end position="107"/>
    </location>
</feature>
<proteinExistence type="inferred from homology"/>
<comment type="catalytic activity">
    <reaction evidence="16">
        <text>12-(9Z-hexadecenoyloxy)-octadecanoate + H2O = 12-hydroxyoctadecanoate + (9Z)-hexadecenoate + H(+)</text>
        <dbReference type="Rhea" id="RHEA:52072"/>
        <dbReference type="ChEBI" id="CHEBI:15377"/>
        <dbReference type="ChEBI" id="CHEBI:15378"/>
        <dbReference type="ChEBI" id="CHEBI:32372"/>
        <dbReference type="ChEBI" id="CHEBI:84201"/>
        <dbReference type="ChEBI" id="CHEBI:136312"/>
    </reaction>
    <physiologicalReaction direction="left-to-right" evidence="16">
        <dbReference type="Rhea" id="RHEA:52073"/>
    </physiologicalReaction>
</comment>
<comment type="catalytic activity">
    <reaction evidence="15">
        <text>13-(9Z-hexadecenoyloxy)-octadecanoate + H2O = 13-hydroxy-octadecanoate + (9Z)-hexadecenoate + H(+)</text>
        <dbReference type="Rhea" id="RHEA:52076"/>
        <dbReference type="ChEBI" id="CHEBI:15377"/>
        <dbReference type="ChEBI" id="CHEBI:15378"/>
        <dbReference type="ChEBI" id="CHEBI:32372"/>
        <dbReference type="ChEBI" id="CHEBI:136304"/>
        <dbReference type="ChEBI" id="CHEBI:136315"/>
    </reaction>
    <physiologicalReaction direction="left-to-right" evidence="15">
        <dbReference type="Rhea" id="RHEA:52077"/>
    </physiologicalReaction>
</comment>
<keyword evidence="6 17" id="KW-0472">Membrane</keyword>
<comment type="caution">
    <text evidence="18">The sequence shown here is derived from an EMBL/GenBank/DDBJ whole genome shotgun (WGS) entry which is preliminary data.</text>
</comment>
<evidence type="ECO:0000256" key="16">
    <source>
        <dbReference type="ARBA" id="ARBA00049428"/>
    </source>
</evidence>
<evidence type="ECO:0000256" key="4">
    <source>
        <dbReference type="ARBA" id="ARBA00022692"/>
    </source>
</evidence>
<evidence type="ECO:0000256" key="1">
    <source>
        <dbReference type="ARBA" id="ARBA00000923"/>
    </source>
</evidence>
<feature type="non-terminal residue" evidence="18">
    <location>
        <position position="183"/>
    </location>
</feature>
<dbReference type="EMBL" id="JAAWVQ010039546">
    <property type="protein sequence ID" value="MBN3274414.1"/>
    <property type="molecule type" value="Genomic_DNA"/>
</dbReference>
<keyword evidence="19" id="KW-1185">Reference proteome</keyword>
<comment type="subcellular location">
    <subcellularLocation>
        <location evidence="2">Endomembrane system</location>
        <topology evidence="2">Multi-pass membrane protein</topology>
    </subcellularLocation>
</comment>
<evidence type="ECO:0000256" key="12">
    <source>
        <dbReference type="ARBA" id="ARBA00048800"/>
    </source>
</evidence>
<evidence type="ECO:0000313" key="19">
    <source>
        <dbReference type="Proteomes" id="UP001166093"/>
    </source>
</evidence>
<comment type="catalytic activity">
    <reaction evidence="9">
        <text>9-hexadecanoyloxy-octadecanoate + H2O = 9-hydroxy-octadecanoate + hexadecanoate + H(+)</text>
        <dbReference type="Rhea" id="RHEA:52052"/>
        <dbReference type="ChEBI" id="CHEBI:7896"/>
        <dbReference type="ChEBI" id="CHEBI:15377"/>
        <dbReference type="ChEBI" id="CHEBI:15378"/>
        <dbReference type="ChEBI" id="CHEBI:83670"/>
        <dbReference type="ChEBI" id="CHEBI:136286"/>
    </reaction>
    <physiologicalReaction direction="left-to-right" evidence="9">
        <dbReference type="Rhea" id="RHEA:52053"/>
    </physiologicalReaction>
</comment>
<evidence type="ECO:0000256" key="17">
    <source>
        <dbReference type="SAM" id="Phobius"/>
    </source>
</evidence>
<protein>
    <submittedName>
        <fullName evidence="18">ADTRP protein</fullName>
    </submittedName>
</protein>
<comment type="catalytic activity">
    <reaction evidence="10">
        <text>12-octadecanoyloxy-octadecanoate + H2O = 12-hydroxyoctadecanoate + octadecanoate + H(+)</text>
        <dbReference type="Rhea" id="RHEA:52080"/>
        <dbReference type="ChEBI" id="CHEBI:15377"/>
        <dbReference type="ChEBI" id="CHEBI:15378"/>
        <dbReference type="ChEBI" id="CHEBI:25629"/>
        <dbReference type="ChEBI" id="CHEBI:84201"/>
        <dbReference type="ChEBI" id="CHEBI:136330"/>
    </reaction>
    <physiologicalReaction direction="left-to-right" evidence="10">
        <dbReference type="Rhea" id="RHEA:52081"/>
    </physiologicalReaction>
</comment>
<comment type="catalytic activity">
    <reaction evidence="1">
        <text>9-(9Z-hexadecenoyloxy)-octadecanoate + H2O = (9Z)-hexadecenoate + 9-hydroxy-octadecanoate + H(+)</text>
        <dbReference type="Rhea" id="RHEA:52068"/>
        <dbReference type="ChEBI" id="CHEBI:15377"/>
        <dbReference type="ChEBI" id="CHEBI:15378"/>
        <dbReference type="ChEBI" id="CHEBI:32372"/>
        <dbReference type="ChEBI" id="CHEBI:136286"/>
        <dbReference type="ChEBI" id="CHEBI:136309"/>
    </reaction>
    <physiologicalReaction direction="left-to-right" evidence="1">
        <dbReference type="Rhea" id="RHEA:52069"/>
    </physiologicalReaction>
</comment>
<evidence type="ECO:0000256" key="3">
    <source>
        <dbReference type="ARBA" id="ARBA00009300"/>
    </source>
</evidence>
<evidence type="ECO:0000256" key="13">
    <source>
        <dbReference type="ARBA" id="ARBA00049221"/>
    </source>
</evidence>
<sequence>MNGIIWSKAYHLAMFVWYTFLFTILLLVNPDDLPDGVFVYGGRWKYLTFLNLVLQMVFFGFAVVIDLQHVFVKGKDLKMLNLYKDLLYSVMVFPVGAVSEPNFLFLFLHCNTGSHNTDFTVQVCWIYFTVGIWVYPLLGKFSPLGLAALFLVSVGLVMSLFLFGEALNCYVWGKSLPCPLIIF</sequence>
<evidence type="ECO:0000256" key="9">
    <source>
        <dbReference type="ARBA" id="ARBA00047863"/>
    </source>
</evidence>
<evidence type="ECO:0000256" key="8">
    <source>
        <dbReference type="ARBA" id="ARBA00047427"/>
    </source>
</evidence>
<evidence type="ECO:0000256" key="14">
    <source>
        <dbReference type="ARBA" id="ARBA00049296"/>
    </source>
</evidence>
<organism evidence="18 19">
    <name type="scientific">Polyodon spathula</name>
    <name type="common">North American paddlefish</name>
    <name type="synonym">Squalus spathula</name>
    <dbReference type="NCBI Taxonomy" id="7913"/>
    <lineage>
        <taxon>Eukaryota</taxon>
        <taxon>Metazoa</taxon>
        <taxon>Chordata</taxon>
        <taxon>Craniata</taxon>
        <taxon>Vertebrata</taxon>
        <taxon>Euteleostomi</taxon>
        <taxon>Actinopterygii</taxon>
        <taxon>Chondrostei</taxon>
        <taxon>Acipenseriformes</taxon>
        <taxon>Polyodontidae</taxon>
        <taxon>Polyodon</taxon>
    </lineage>
</organism>
<keyword evidence="4 17" id="KW-0812">Transmembrane</keyword>
<reference evidence="18" key="1">
    <citation type="journal article" date="2021" name="Cell">
        <title>Tracing the genetic footprints of vertebrate landing in non-teleost ray-finned fishes.</title>
        <authorList>
            <person name="Bi X."/>
            <person name="Wang K."/>
            <person name="Yang L."/>
            <person name="Pan H."/>
            <person name="Jiang H."/>
            <person name="Wei Q."/>
            <person name="Fang M."/>
            <person name="Yu H."/>
            <person name="Zhu C."/>
            <person name="Cai Y."/>
            <person name="He Y."/>
            <person name="Gan X."/>
            <person name="Zeng H."/>
            <person name="Yu D."/>
            <person name="Zhu Y."/>
            <person name="Jiang H."/>
            <person name="Qiu Q."/>
            <person name="Yang H."/>
            <person name="Zhang Y.E."/>
            <person name="Wang W."/>
            <person name="Zhu M."/>
            <person name="He S."/>
            <person name="Zhang G."/>
        </authorList>
    </citation>
    <scope>NUCLEOTIDE SEQUENCE</scope>
    <source>
        <strain evidence="18">Pddl_001</strain>
    </source>
</reference>
<dbReference type="PANTHER" id="PTHR10989">
    <property type="entry name" value="ANDROGEN-INDUCED PROTEIN 1-RELATED"/>
    <property type="match status" value="1"/>
</dbReference>
<feature type="transmembrane region" description="Helical" evidence="17">
    <location>
        <begin position="119"/>
        <end position="138"/>
    </location>
</feature>
<evidence type="ECO:0000256" key="7">
    <source>
        <dbReference type="ARBA" id="ARBA00047368"/>
    </source>
</evidence>
<keyword evidence="5 17" id="KW-1133">Transmembrane helix</keyword>
<comment type="catalytic activity">
    <reaction evidence="14">
        <text>13-(9Z-octadecenoyloxy)-octadecanoate + H2O = 13-hydroxy-octadecanoate + (9Z)-octadecenoate + H(+)</text>
        <dbReference type="Rhea" id="RHEA:52064"/>
        <dbReference type="ChEBI" id="CHEBI:15377"/>
        <dbReference type="ChEBI" id="CHEBI:15378"/>
        <dbReference type="ChEBI" id="CHEBI:30823"/>
        <dbReference type="ChEBI" id="CHEBI:136303"/>
        <dbReference type="ChEBI" id="CHEBI:136304"/>
    </reaction>
    <physiologicalReaction direction="left-to-right" evidence="14">
        <dbReference type="Rhea" id="RHEA:52065"/>
    </physiologicalReaction>
</comment>
<comment type="catalytic activity">
    <reaction evidence="12">
        <text>9-(9Z-octadecenoyloxy)-octadecanoate + H2O = 9-hydroxy-octadecanoate + (9Z)-octadecenoate + H(+)</text>
        <dbReference type="Rhea" id="RHEA:52048"/>
        <dbReference type="ChEBI" id="CHEBI:15377"/>
        <dbReference type="ChEBI" id="CHEBI:15378"/>
        <dbReference type="ChEBI" id="CHEBI:30823"/>
        <dbReference type="ChEBI" id="CHEBI:136282"/>
        <dbReference type="ChEBI" id="CHEBI:136286"/>
    </reaction>
    <physiologicalReaction direction="left-to-right" evidence="12">
        <dbReference type="Rhea" id="RHEA:52049"/>
    </physiologicalReaction>
</comment>
<name>A0ABS2XJV3_POLSP</name>
<feature type="transmembrane region" description="Helical" evidence="17">
    <location>
        <begin position="145"/>
        <end position="164"/>
    </location>
</feature>
<comment type="catalytic activity">
    <reaction evidence="11">
        <text>12-(9Z-octadecenoyloxy)-octadecanoate + H2O = 12-hydroxyoctadecanoate + (9Z)-octadecenoate + H(+)</text>
        <dbReference type="Rhea" id="RHEA:52060"/>
        <dbReference type="ChEBI" id="CHEBI:15377"/>
        <dbReference type="ChEBI" id="CHEBI:15378"/>
        <dbReference type="ChEBI" id="CHEBI:30823"/>
        <dbReference type="ChEBI" id="CHEBI:84201"/>
        <dbReference type="ChEBI" id="CHEBI:136302"/>
    </reaction>
    <physiologicalReaction direction="left-to-right" evidence="11">
        <dbReference type="Rhea" id="RHEA:52061"/>
    </physiologicalReaction>
</comment>
<evidence type="ECO:0000256" key="10">
    <source>
        <dbReference type="ARBA" id="ARBA00048680"/>
    </source>
</evidence>
<dbReference type="PANTHER" id="PTHR10989:SF19">
    <property type="entry name" value="ANDROGEN-DEPENDENT TFPI-REGULATING PROTEIN-LIKE"/>
    <property type="match status" value="1"/>
</dbReference>
<feature type="transmembrane region" description="Helical" evidence="17">
    <location>
        <begin position="48"/>
        <end position="65"/>
    </location>
</feature>
<comment type="similarity">
    <text evidence="3">Belongs to the AIG1 family.</text>
</comment>
<accession>A0ABS2XJV3</accession>
<evidence type="ECO:0000256" key="5">
    <source>
        <dbReference type="ARBA" id="ARBA00022989"/>
    </source>
</evidence>
<evidence type="ECO:0000256" key="6">
    <source>
        <dbReference type="ARBA" id="ARBA00023136"/>
    </source>
</evidence>
<evidence type="ECO:0000256" key="11">
    <source>
        <dbReference type="ARBA" id="ARBA00048701"/>
    </source>
</evidence>
<evidence type="ECO:0000256" key="2">
    <source>
        <dbReference type="ARBA" id="ARBA00004127"/>
    </source>
</evidence>
<feature type="non-terminal residue" evidence="18">
    <location>
        <position position="1"/>
    </location>
</feature>
<dbReference type="Proteomes" id="UP001166093">
    <property type="component" value="Unassembled WGS sequence"/>
</dbReference>